<dbReference type="SUPFAM" id="SSF49758">
    <property type="entry name" value="Calpain large subunit, middle domain (domain III)"/>
    <property type="match status" value="1"/>
</dbReference>
<evidence type="ECO:0000313" key="8">
    <source>
        <dbReference type="EMBL" id="KAG9276820.1"/>
    </source>
</evidence>
<dbReference type="InterPro" id="IPR022683">
    <property type="entry name" value="Calpain_III"/>
</dbReference>
<dbReference type="InterPro" id="IPR036213">
    <property type="entry name" value="Calpain_III_sf"/>
</dbReference>
<keyword evidence="3 6" id="KW-0378">Hydrolase</keyword>
<dbReference type="InterPro" id="IPR022684">
    <property type="entry name" value="Calpain_cysteine_protease"/>
</dbReference>
<dbReference type="PROSITE" id="PS50203">
    <property type="entry name" value="CALPAIN_CAT"/>
    <property type="match status" value="1"/>
</dbReference>
<dbReference type="GO" id="GO:0005737">
    <property type="term" value="C:cytoplasm"/>
    <property type="evidence" value="ECO:0007669"/>
    <property type="project" value="TreeGrafter"/>
</dbReference>
<dbReference type="InterPro" id="IPR022682">
    <property type="entry name" value="Calpain_domain_III"/>
</dbReference>
<feature type="domain" description="Calpain catalytic" evidence="7">
    <location>
        <begin position="41"/>
        <end position="338"/>
    </location>
</feature>
<dbReference type="CDD" id="cd00044">
    <property type="entry name" value="CysPc"/>
    <property type="match status" value="1"/>
</dbReference>
<evidence type="ECO:0000256" key="3">
    <source>
        <dbReference type="ARBA" id="ARBA00022801"/>
    </source>
</evidence>
<dbReference type="PANTHER" id="PTHR10183:SF302">
    <property type="entry name" value="CALPAIN-14"/>
    <property type="match status" value="1"/>
</dbReference>
<accession>A0A8T2LZG5</accession>
<comment type="similarity">
    <text evidence="1">Belongs to the peptidase C2 family.</text>
</comment>
<dbReference type="InterPro" id="IPR001300">
    <property type="entry name" value="Peptidase_C2_calpain_cat"/>
</dbReference>
<dbReference type="Proteomes" id="UP000752171">
    <property type="component" value="Unassembled WGS sequence"/>
</dbReference>
<dbReference type="Gene3D" id="2.60.120.380">
    <property type="match status" value="1"/>
</dbReference>
<evidence type="ECO:0000256" key="4">
    <source>
        <dbReference type="ARBA" id="ARBA00022807"/>
    </source>
</evidence>
<dbReference type="PROSITE" id="PS00139">
    <property type="entry name" value="THIOL_PROTEASE_CYS"/>
    <property type="match status" value="1"/>
</dbReference>
<feature type="active site" evidence="5 6">
    <location>
        <position position="99"/>
    </location>
</feature>
<dbReference type="InterPro" id="IPR000169">
    <property type="entry name" value="Pept_cys_AS"/>
</dbReference>
<evidence type="ECO:0000313" key="9">
    <source>
        <dbReference type="Proteomes" id="UP000752171"/>
    </source>
</evidence>
<proteinExistence type="inferred from homology"/>
<dbReference type="PRINTS" id="PR00704">
    <property type="entry name" value="CALPAIN"/>
</dbReference>
<evidence type="ECO:0000256" key="5">
    <source>
        <dbReference type="PIRSR" id="PIRSR622684-1"/>
    </source>
</evidence>
<evidence type="ECO:0000259" key="7">
    <source>
        <dbReference type="PROSITE" id="PS50203"/>
    </source>
</evidence>
<reference evidence="8 9" key="1">
    <citation type="submission" date="2021-07" db="EMBL/GenBank/DDBJ databases">
        <authorList>
            <person name="Imarazene B."/>
            <person name="Zahm M."/>
            <person name="Klopp C."/>
            <person name="Cabau C."/>
            <person name="Beille S."/>
            <person name="Jouanno E."/>
            <person name="Castinel A."/>
            <person name="Lluch J."/>
            <person name="Gil L."/>
            <person name="Kuchtly C."/>
            <person name="Lopez Roques C."/>
            <person name="Donnadieu C."/>
            <person name="Parrinello H."/>
            <person name="Journot L."/>
            <person name="Du K."/>
            <person name="Schartl M."/>
            <person name="Retaux S."/>
            <person name="Guiguen Y."/>
        </authorList>
    </citation>
    <scope>NUCLEOTIDE SEQUENCE [LARGE SCALE GENOMIC DNA]</scope>
    <source>
        <strain evidence="8">Pach_M1</strain>
        <tissue evidence="8">Testis</tissue>
    </source>
</reference>
<dbReference type="Pfam" id="PF00648">
    <property type="entry name" value="Peptidase_C2"/>
    <property type="match status" value="1"/>
</dbReference>
<organism evidence="8 9">
    <name type="scientific">Astyanax mexicanus</name>
    <name type="common">Blind cave fish</name>
    <name type="synonym">Astyanax fasciatus mexicanus</name>
    <dbReference type="NCBI Taxonomy" id="7994"/>
    <lineage>
        <taxon>Eukaryota</taxon>
        <taxon>Metazoa</taxon>
        <taxon>Chordata</taxon>
        <taxon>Craniata</taxon>
        <taxon>Vertebrata</taxon>
        <taxon>Euteleostomi</taxon>
        <taxon>Actinopterygii</taxon>
        <taxon>Neopterygii</taxon>
        <taxon>Teleostei</taxon>
        <taxon>Ostariophysi</taxon>
        <taxon>Characiformes</taxon>
        <taxon>Characoidei</taxon>
        <taxon>Acestrorhamphidae</taxon>
        <taxon>Acestrorhamphinae</taxon>
        <taxon>Astyanax</taxon>
    </lineage>
</organism>
<dbReference type="EMBL" id="JAICCE010000006">
    <property type="protein sequence ID" value="KAG9276820.1"/>
    <property type="molecule type" value="Genomic_DNA"/>
</dbReference>
<evidence type="ECO:0000256" key="2">
    <source>
        <dbReference type="ARBA" id="ARBA00022670"/>
    </source>
</evidence>
<dbReference type="InterPro" id="IPR038765">
    <property type="entry name" value="Papain-like_cys_pep_sf"/>
</dbReference>
<dbReference type="GO" id="GO:0006508">
    <property type="term" value="P:proteolysis"/>
    <property type="evidence" value="ECO:0007669"/>
    <property type="project" value="UniProtKB-KW"/>
</dbReference>
<dbReference type="Pfam" id="PF01067">
    <property type="entry name" value="Calpain_III"/>
    <property type="match status" value="1"/>
</dbReference>
<dbReference type="Gene3D" id="3.90.70.10">
    <property type="entry name" value="Cysteine proteinases"/>
    <property type="match status" value="1"/>
</dbReference>
<keyword evidence="2 6" id="KW-0645">Protease</keyword>
<dbReference type="SUPFAM" id="SSF54001">
    <property type="entry name" value="Cysteine proteinases"/>
    <property type="match status" value="1"/>
</dbReference>
<sequence length="502" mass="57094">MPPPVPAVRRMSAVGSRLNPEKFLGQDFQQLHKDFCSNRARYLDSTFPPNESSIGPGLLSPEDMKKVEWIRPTKMMSDPYLIVDGESRFDFAQGDLGNCWFLCAIGAITSQSEIMDQIIPAGQSFTKDYAGIFHFRFWRFGKWIDVVIDDKLPTIDGDLIFVHCKTRNEFWPALLEKAYAKVCGSYADMGGGFVSEALADFTGGVHMTLFPEYEELPEMWRLMYGASQYSSIMGCGTPRGETSANTVLPNGIVEGHAYTVTKVTKLKVRGQKVRLVRVLNPWGRGEWVGDWSDNSPLWKSVSSEDRAKWLGSKNDGEFWMSLEDFCSSFVSVDICCLTPAFLDGSSPESWTTNKYEGCWDERTAGGSMENKQSFWMNPQYQVKIPALQEEEEEEPRPNLQVSLMQKPDNRHRRLVRHRHIGFCVFTVSEPPPPHPEKMKDQKVFPASFFSSNAPVTRSQRSSDTREVMQSFRMKPGRYLIVPFTSTPKDTTSFILTVYLKRE</sequence>
<protein>
    <submittedName>
        <fullName evidence="8">Calpain-1 catalytic subunit-like</fullName>
    </submittedName>
</protein>
<dbReference type="AlphaFoldDB" id="A0A8T2LZG5"/>
<dbReference type="FunFam" id="3.90.70.10:FF:000054">
    <property type="entry name" value="Calpain 14"/>
    <property type="match status" value="1"/>
</dbReference>
<evidence type="ECO:0000256" key="1">
    <source>
        <dbReference type="ARBA" id="ARBA00007623"/>
    </source>
</evidence>
<dbReference type="PANTHER" id="PTHR10183">
    <property type="entry name" value="CALPAIN"/>
    <property type="match status" value="1"/>
</dbReference>
<feature type="active site" evidence="5 6">
    <location>
        <position position="256"/>
    </location>
</feature>
<keyword evidence="4 6" id="KW-0788">Thiol protease</keyword>
<feature type="active site" evidence="5 6">
    <location>
        <position position="280"/>
    </location>
</feature>
<name>A0A8T2LZG5_ASTMX</name>
<dbReference type="GO" id="GO:0004198">
    <property type="term" value="F:calcium-dependent cysteine-type endopeptidase activity"/>
    <property type="evidence" value="ECO:0007669"/>
    <property type="project" value="InterPro"/>
</dbReference>
<dbReference type="OrthoDB" id="424753at2759"/>
<gene>
    <name evidence="8" type="primary">CAPN1</name>
    <name evidence="8" type="ORF">AMEX_G9172</name>
</gene>
<evidence type="ECO:0000256" key="6">
    <source>
        <dbReference type="PROSITE-ProRule" id="PRU00239"/>
    </source>
</evidence>
<comment type="caution">
    <text evidence="8">The sequence shown here is derived from an EMBL/GenBank/DDBJ whole genome shotgun (WGS) entry which is preliminary data.</text>
</comment>
<dbReference type="SMART" id="SM00230">
    <property type="entry name" value="CysPc"/>
    <property type="match status" value="1"/>
</dbReference>
<dbReference type="SMART" id="SM00720">
    <property type="entry name" value="calpain_III"/>
    <property type="match status" value="1"/>
</dbReference>